<evidence type="ECO:0000313" key="1">
    <source>
        <dbReference type="EMBL" id="KAK3363095.1"/>
    </source>
</evidence>
<gene>
    <name evidence="1" type="ORF">B0T25DRAFT_30183</name>
</gene>
<proteinExistence type="predicted"/>
<evidence type="ECO:0000313" key="2">
    <source>
        <dbReference type="Proteomes" id="UP001275084"/>
    </source>
</evidence>
<reference evidence="1" key="2">
    <citation type="submission" date="2023-06" db="EMBL/GenBank/DDBJ databases">
        <authorList>
            <consortium name="Lawrence Berkeley National Laboratory"/>
            <person name="Haridas S."/>
            <person name="Hensen N."/>
            <person name="Bonometti L."/>
            <person name="Westerberg I."/>
            <person name="Brannstrom I.O."/>
            <person name="Guillou S."/>
            <person name="Cros-Aarteil S."/>
            <person name="Calhoun S."/>
            <person name="Kuo A."/>
            <person name="Mondo S."/>
            <person name="Pangilinan J."/>
            <person name="Riley R."/>
            <person name="Labutti K."/>
            <person name="Andreopoulos B."/>
            <person name="Lipzen A."/>
            <person name="Chen C."/>
            <person name="Yanf M."/>
            <person name="Daum C."/>
            <person name="Ng V."/>
            <person name="Clum A."/>
            <person name="Steindorff A."/>
            <person name="Ohm R."/>
            <person name="Martin F."/>
            <person name="Silar P."/>
            <person name="Natvig D."/>
            <person name="Lalanne C."/>
            <person name="Gautier V."/>
            <person name="Ament-Velasquez S.L."/>
            <person name="Kruys A."/>
            <person name="Hutchinson M.I."/>
            <person name="Powell A.J."/>
            <person name="Barry K."/>
            <person name="Miller A.N."/>
            <person name="Grigoriev I.V."/>
            <person name="Debuchy R."/>
            <person name="Gladieux P."/>
            <person name="Thoren M.H."/>
            <person name="Johannesson H."/>
        </authorList>
    </citation>
    <scope>NUCLEOTIDE SEQUENCE</scope>
    <source>
        <strain evidence="1">CBS 955.72</strain>
    </source>
</reference>
<protein>
    <submittedName>
        <fullName evidence="1">Uncharacterized protein</fullName>
    </submittedName>
</protein>
<accession>A0AAJ0HUE6</accession>
<dbReference type="Proteomes" id="UP001275084">
    <property type="component" value="Unassembled WGS sequence"/>
</dbReference>
<sequence length="204" mass="23061">MSWFVVAHSAHARKSPSCCGNNITLWSKSPASTRGILPAKLRVGIPRPDRSLMGVSRRPFWDYLIYPRLLLLPRSLRFGPSAYGIEISILKALSFLEGWWYTSYSSMRSRGQPQRGCICLRYGRLSKNRGRMSLVRQAGPLQSDTASSRMPRASRRPGPLRVVYVPERLAREREPRCHAGNARYSWQDSEALMLPGARRCTPAG</sequence>
<keyword evidence="2" id="KW-1185">Reference proteome</keyword>
<organism evidence="1 2">
    <name type="scientific">Lasiosphaeria hispida</name>
    <dbReference type="NCBI Taxonomy" id="260671"/>
    <lineage>
        <taxon>Eukaryota</taxon>
        <taxon>Fungi</taxon>
        <taxon>Dikarya</taxon>
        <taxon>Ascomycota</taxon>
        <taxon>Pezizomycotina</taxon>
        <taxon>Sordariomycetes</taxon>
        <taxon>Sordariomycetidae</taxon>
        <taxon>Sordariales</taxon>
        <taxon>Lasiosphaeriaceae</taxon>
        <taxon>Lasiosphaeria</taxon>
    </lineage>
</organism>
<dbReference type="AlphaFoldDB" id="A0AAJ0HUE6"/>
<reference evidence="1" key="1">
    <citation type="journal article" date="2023" name="Mol. Phylogenet. Evol.">
        <title>Genome-scale phylogeny and comparative genomics of the fungal order Sordariales.</title>
        <authorList>
            <person name="Hensen N."/>
            <person name="Bonometti L."/>
            <person name="Westerberg I."/>
            <person name="Brannstrom I.O."/>
            <person name="Guillou S."/>
            <person name="Cros-Aarteil S."/>
            <person name="Calhoun S."/>
            <person name="Haridas S."/>
            <person name="Kuo A."/>
            <person name="Mondo S."/>
            <person name="Pangilinan J."/>
            <person name="Riley R."/>
            <person name="LaButti K."/>
            <person name="Andreopoulos B."/>
            <person name="Lipzen A."/>
            <person name="Chen C."/>
            <person name="Yan M."/>
            <person name="Daum C."/>
            <person name="Ng V."/>
            <person name="Clum A."/>
            <person name="Steindorff A."/>
            <person name="Ohm R.A."/>
            <person name="Martin F."/>
            <person name="Silar P."/>
            <person name="Natvig D.O."/>
            <person name="Lalanne C."/>
            <person name="Gautier V."/>
            <person name="Ament-Velasquez S.L."/>
            <person name="Kruys A."/>
            <person name="Hutchinson M.I."/>
            <person name="Powell A.J."/>
            <person name="Barry K."/>
            <person name="Miller A.N."/>
            <person name="Grigoriev I.V."/>
            <person name="Debuchy R."/>
            <person name="Gladieux P."/>
            <person name="Hiltunen Thoren M."/>
            <person name="Johannesson H."/>
        </authorList>
    </citation>
    <scope>NUCLEOTIDE SEQUENCE</scope>
    <source>
        <strain evidence="1">CBS 955.72</strain>
    </source>
</reference>
<dbReference type="EMBL" id="JAUIQD010000001">
    <property type="protein sequence ID" value="KAK3363095.1"/>
    <property type="molecule type" value="Genomic_DNA"/>
</dbReference>
<name>A0AAJ0HUE6_9PEZI</name>
<comment type="caution">
    <text evidence="1">The sequence shown here is derived from an EMBL/GenBank/DDBJ whole genome shotgun (WGS) entry which is preliminary data.</text>
</comment>